<dbReference type="SUPFAM" id="SSF52540">
    <property type="entry name" value="P-loop containing nucleoside triphosphate hydrolases"/>
    <property type="match status" value="1"/>
</dbReference>
<dbReference type="Pfam" id="PF07717">
    <property type="entry name" value="OB_NTP_bind"/>
    <property type="match status" value="1"/>
</dbReference>
<dbReference type="InterPro" id="IPR029001">
    <property type="entry name" value="ITPase-like_fam"/>
</dbReference>
<evidence type="ECO:0000256" key="3">
    <source>
        <dbReference type="ARBA" id="ARBA00022801"/>
    </source>
</evidence>
<dbReference type="CDD" id="cd17978">
    <property type="entry name" value="DEXHc_DHX33"/>
    <property type="match status" value="1"/>
</dbReference>
<dbReference type="GO" id="GO:0005730">
    <property type="term" value="C:nucleolus"/>
    <property type="evidence" value="ECO:0007669"/>
    <property type="project" value="TreeGrafter"/>
</dbReference>
<feature type="non-terminal residue" evidence="9">
    <location>
        <position position="883"/>
    </location>
</feature>
<dbReference type="InterPro" id="IPR003697">
    <property type="entry name" value="Maf-like"/>
</dbReference>
<dbReference type="InterPro" id="IPR007502">
    <property type="entry name" value="Helicase-assoc_dom"/>
</dbReference>
<keyword evidence="3" id="KW-0378">Hydrolase</keyword>
<dbReference type="Pfam" id="PF04408">
    <property type="entry name" value="WHD_HA2"/>
    <property type="match status" value="1"/>
</dbReference>
<dbReference type="GO" id="GO:0045943">
    <property type="term" value="P:positive regulation of transcription by RNA polymerase I"/>
    <property type="evidence" value="ECO:0007669"/>
    <property type="project" value="TreeGrafter"/>
</dbReference>
<evidence type="ECO:0000256" key="1">
    <source>
        <dbReference type="ARBA" id="ARBA00012552"/>
    </source>
</evidence>
<proteinExistence type="inferred from homology"/>
<dbReference type="SMART" id="SM00490">
    <property type="entry name" value="HELICc"/>
    <property type="match status" value="1"/>
</dbReference>
<dbReference type="InterPro" id="IPR048333">
    <property type="entry name" value="HA2_WH"/>
</dbReference>
<dbReference type="GO" id="GO:0005524">
    <property type="term" value="F:ATP binding"/>
    <property type="evidence" value="ECO:0007669"/>
    <property type="project" value="UniProtKB-KW"/>
</dbReference>
<dbReference type="NCBIfam" id="TIGR00172">
    <property type="entry name" value="maf"/>
    <property type="match status" value="1"/>
</dbReference>
<dbReference type="InterPro" id="IPR014001">
    <property type="entry name" value="Helicase_ATP-bd"/>
</dbReference>
<dbReference type="Pfam" id="PF00271">
    <property type="entry name" value="Helicase_C"/>
    <property type="match status" value="1"/>
</dbReference>
<reference evidence="9" key="1">
    <citation type="journal article" date="2023" name="IScience">
        <title>Live-bearing cockroach genome reveals convergent evolutionary mechanisms linked to viviparity in insects and beyond.</title>
        <authorList>
            <person name="Fouks B."/>
            <person name="Harrison M.C."/>
            <person name="Mikhailova A.A."/>
            <person name="Marchal E."/>
            <person name="English S."/>
            <person name="Carruthers M."/>
            <person name="Jennings E.C."/>
            <person name="Chiamaka E.L."/>
            <person name="Frigard R.A."/>
            <person name="Pippel M."/>
            <person name="Attardo G.M."/>
            <person name="Benoit J.B."/>
            <person name="Bornberg-Bauer E."/>
            <person name="Tobe S.S."/>
        </authorList>
    </citation>
    <scope>NUCLEOTIDE SEQUENCE</scope>
    <source>
        <strain evidence="9">Stay&amp;Tobe</strain>
    </source>
</reference>
<accession>A0AAD8ABC6</accession>
<evidence type="ECO:0000256" key="6">
    <source>
        <dbReference type="ARBA" id="ARBA00047984"/>
    </source>
</evidence>
<dbReference type="GO" id="GO:0047429">
    <property type="term" value="F:nucleoside triphosphate diphosphatase activity"/>
    <property type="evidence" value="ECO:0007669"/>
    <property type="project" value="InterPro"/>
</dbReference>
<dbReference type="Pfam" id="PF21010">
    <property type="entry name" value="HA2_C"/>
    <property type="match status" value="1"/>
</dbReference>
<feature type="domain" description="Helicase ATP-binding" evidence="7">
    <location>
        <begin position="63"/>
        <end position="231"/>
    </location>
</feature>
<feature type="domain" description="Helicase C-terminal" evidence="8">
    <location>
        <begin position="256"/>
        <end position="429"/>
    </location>
</feature>
<dbReference type="Gene3D" id="3.40.50.300">
    <property type="entry name" value="P-loop containing nucleotide triphosphate hydrolases"/>
    <property type="match status" value="2"/>
</dbReference>
<dbReference type="SMART" id="SM00487">
    <property type="entry name" value="DEXDc"/>
    <property type="match status" value="1"/>
</dbReference>
<evidence type="ECO:0000259" key="8">
    <source>
        <dbReference type="PROSITE" id="PS51194"/>
    </source>
</evidence>
<dbReference type="PROSITE" id="PS51194">
    <property type="entry name" value="HELICASE_CTER"/>
    <property type="match status" value="1"/>
</dbReference>
<dbReference type="PROSITE" id="PS51192">
    <property type="entry name" value="HELICASE_ATP_BIND_1"/>
    <property type="match status" value="1"/>
</dbReference>
<evidence type="ECO:0000313" key="10">
    <source>
        <dbReference type="Proteomes" id="UP001233999"/>
    </source>
</evidence>
<dbReference type="EMBL" id="JASPKZ010002301">
    <property type="protein sequence ID" value="KAJ9595956.1"/>
    <property type="molecule type" value="Genomic_DNA"/>
</dbReference>
<dbReference type="GO" id="GO:0003724">
    <property type="term" value="F:RNA helicase activity"/>
    <property type="evidence" value="ECO:0007669"/>
    <property type="project" value="UniProtKB-EC"/>
</dbReference>
<dbReference type="FunFam" id="3.40.50.300:FF:003497">
    <property type="entry name" value="Pre-mRNA-splicing factor ATP-dependent RNA helicase PRP16"/>
    <property type="match status" value="1"/>
</dbReference>
<dbReference type="HAMAP" id="MF_00528">
    <property type="entry name" value="Maf"/>
    <property type="match status" value="1"/>
</dbReference>
<dbReference type="AlphaFoldDB" id="A0AAD8ABC6"/>
<evidence type="ECO:0000256" key="2">
    <source>
        <dbReference type="ARBA" id="ARBA00022741"/>
    </source>
</evidence>
<dbReference type="InterPro" id="IPR011545">
    <property type="entry name" value="DEAD/DEAH_box_helicase_dom"/>
</dbReference>
<dbReference type="CDD" id="cd18791">
    <property type="entry name" value="SF2_C_RHA"/>
    <property type="match status" value="1"/>
</dbReference>
<dbReference type="FunFam" id="3.40.50.300:FF:000750">
    <property type="entry name" value="Putative ATP-dependent RNA helicase DHX33"/>
    <property type="match status" value="1"/>
</dbReference>
<comment type="caution">
    <text evidence="9">The sequence shown here is derived from an EMBL/GenBank/DDBJ whole genome shotgun (WGS) entry which is preliminary data.</text>
</comment>
<dbReference type="PANTHER" id="PTHR18934:SF118">
    <property type="entry name" value="ATP-DEPENDENT RNA HELICASE DHX33"/>
    <property type="match status" value="1"/>
</dbReference>
<protein>
    <recommendedName>
        <fullName evidence="1">RNA helicase</fullName>
        <ecNumber evidence="1">3.6.4.13</ecNumber>
    </recommendedName>
</protein>
<dbReference type="SUPFAM" id="SSF52972">
    <property type="entry name" value="ITPase-like"/>
    <property type="match status" value="1"/>
</dbReference>
<dbReference type="InterPro" id="IPR011709">
    <property type="entry name" value="DEAD-box_helicase_OB_fold"/>
</dbReference>
<evidence type="ECO:0000256" key="5">
    <source>
        <dbReference type="ARBA" id="ARBA00022840"/>
    </source>
</evidence>
<dbReference type="PANTHER" id="PTHR18934">
    <property type="entry name" value="ATP-DEPENDENT RNA HELICASE"/>
    <property type="match status" value="1"/>
</dbReference>
<comment type="catalytic activity">
    <reaction evidence="6">
        <text>ATP + H2O = ADP + phosphate + H(+)</text>
        <dbReference type="Rhea" id="RHEA:13065"/>
        <dbReference type="ChEBI" id="CHEBI:15377"/>
        <dbReference type="ChEBI" id="CHEBI:15378"/>
        <dbReference type="ChEBI" id="CHEBI:30616"/>
        <dbReference type="ChEBI" id="CHEBI:43474"/>
        <dbReference type="ChEBI" id="CHEBI:456216"/>
        <dbReference type="EC" id="3.6.4.13"/>
    </reaction>
</comment>
<dbReference type="Pfam" id="PF00270">
    <property type="entry name" value="DEAD"/>
    <property type="match status" value="1"/>
</dbReference>
<evidence type="ECO:0000259" key="7">
    <source>
        <dbReference type="PROSITE" id="PS51192"/>
    </source>
</evidence>
<dbReference type="Proteomes" id="UP001233999">
    <property type="component" value="Unassembled WGS sequence"/>
</dbReference>
<keyword evidence="5" id="KW-0067">ATP-binding</keyword>
<name>A0AAD8ABC6_DIPPU</name>
<keyword evidence="2" id="KW-0547">Nucleotide-binding</keyword>
<organism evidence="9 10">
    <name type="scientific">Diploptera punctata</name>
    <name type="common">Pacific beetle cockroach</name>
    <dbReference type="NCBI Taxonomy" id="6984"/>
    <lineage>
        <taxon>Eukaryota</taxon>
        <taxon>Metazoa</taxon>
        <taxon>Ecdysozoa</taxon>
        <taxon>Arthropoda</taxon>
        <taxon>Hexapoda</taxon>
        <taxon>Insecta</taxon>
        <taxon>Pterygota</taxon>
        <taxon>Neoptera</taxon>
        <taxon>Polyneoptera</taxon>
        <taxon>Dictyoptera</taxon>
        <taxon>Blattodea</taxon>
        <taxon>Blaberoidea</taxon>
        <taxon>Blaberidae</taxon>
        <taxon>Diplopterinae</taxon>
        <taxon>Diploptera</taxon>
    </lineage>
</organism>
<dbReference type="GO" id="GO:0003725">
    <property type="term" value="F:double-stranded RNA binding"/>
    <property type="evidence" value="ECO:0007669"/>
    <property type="project" value="TreeGrafter"/>
</dbReference>
<gene>
    <name evidence="9" type="ORF">L9F63_012849</name>
</gene>
<dbReference type="EC" id="3.6.4.13" evidence="1"/>
<dbReference type="Gene3D" id="1.20.120.1080">
    <property type="match status" value="1"/>
</dbReference>
<evidence type="ECO:0000313" key="9">
    <source>
        <dbReference type="EMBL" id="KAJ9595956.1"/>
    </source>
</evidence>
<sequence>MDSKYNINNSKPFQKVHGNKFPTVVKFNDAKRPKLMQGYGGGSTSTVQKRNNLPVHGVRNRLLAEIRKHATVIVIGETGSGKTTQIPQFMHEIRLDKDGMIGITQPRRVAAITLSQRVAQEMNTEIGGIVGYTVRFEDVTSIITKLKYLTDGMLLREAMLDSQLMAYNVIVLDEAHERTVQTDVLFGVVKQAQALRRDKHIKPLKIVVMSATMDVDHFSDYFGGVAILYLEGRQYPVQVYHSLQTQEDFVFSCLVTVFQIHKEAPANHDILVFLTGQEEIEAMAHSIRLIAKDLEGKHPPLKVYPLYSSLPTNQQLDVFRPTPHGARKVILSTNIAETSVTISGIKYVVDSGMVKVRVHHPRTGLDVLKVQRISQAQAWQRTGRAGRESAGFCYRVYTRLEFDSMLMNPVPEIQRCHLTSVVLQLLALGLSPLSFDFMDTPPKESIVEALKELQQLGAVESVDTPVLTSVGRQMSLFPLDPRFSKILLSAKDYGCLEEILSVVALLTSESVLHVPSSKREQAVAAHRKFVSTTGDHLALLNIYKAYSTVNKKKEWCHENFLNARNLAYASDVRSQLAELCRKFKITSSSCGQDTEQVRKCLLTGLYMNIAELQRDRHYLTWGSREVVAIHPSSFLFTSQPQCVVFTEVVQTGRCYLRLVSQVDPQWLTDIAPQPIDHHNFHTKEKSRLHLKMLEPVKHILQSQRIVLASGSPRREEILRGVGLKFEVCPSLYEEDLDPANYKNHGDFVVDTATNKVKEVAERLASDAPDLIIGADTMVSMDGKVYGKPKTEEKAITMLRELSGRAHTVFTGVVLHAGGHVVKFSESTKVFMAPLSEQVIQAYVNTGEPLDKAGAYGIQGVGGSLIEKIEGDYFNVMGMPLHSV</sequence>
<keyword evidence="4" id="KW-0347">Helicase</keyword>
<dbReference type="Pfam" id="PF02545">
    <property type="entry name" value="Maf"/>
    <property type="match status" value="1"/>
</dbReference>
<dbReference type="Gene3D" id="3.90.950.10">
    <property type="match status" value="1"/>
</dbReference>
<dbReference type="InterPro" id="IPR001650">
    <property type="entry name" value="Helicase_C-like"/>
</dbReference>
<dbReference type="SMART" id="SM00847">
    <property type="entry name" value="HA2"/>
    <property type="match status" value="1"/>
</dbReference>
<reference evidence="9" key="2">
    <citation type="submission" date="2023-05" db="EMBL/GenBank/DDBJ databases">
        <authorList>
            <person name="Fouks B."/>
        </authorList>
    </citation>
    <scope>NUCLEOTIDE SEQUENCE</scope>
    <source>
        <strain evidence="9">Stay&amp;Tobe</strain>
        <tissue evidence="9">Testes</tissue>
    </source>
</reference>
<dbReference type="CDD" id="cd00555">
    <property type="entry name" value="Maf"/>
    <property type="match status" value="1"/>
</dbReference>
<keyword evidence="10" id="KW-1185">Reference proteome</keyword>
<evidence type="ECO:0000256" key="4">
    <source>
        <dbReference type="ARBA" id="ARBA00022806"/>
    </source>
</evidence>
<dbReference type="InterPro" id="IPR027417">
    <property type="entry name" value="P-loop_NTPase"/>
</dbReference>